<dbReference type="PROSITE" id="PS50144">
    <property type="entry name" value="MATH"/>
    <property type="match status" value="1"/>
</dbReference>
<evidence type="ECO:0000256" key="7">
    <source>
        <dbReference type="ARBA" id="ARBA00022801"/>
    </source>
</evidence>
<accession>A0A8H5GJ45</accession>
<dbReference type="Gene3D" id="2.60.210.10">
    <property type="entry name" value="Apoptosis, Tumor Necrosis Factor Receptor Associated Protein 2, Chain A"/>
    <property type="match status" value="1"/>
</dbReference>
<dbReference type="Proteomes" id="UP000559256">
    <property type="component" value="Unassembled WGS sequence"/>
</dbReference>
<dbReference type="FunFam" id="3.90.70.10:FF:000005">
    <property type="entry name" value="Ubiquitin carboxyl-terminal hydrolase 7"/>
    <property type="match status" value="1"/>
</dbReference>
<reference evidence="12 13" key="1">
    <citation type="journal article" date="2020" name="ISME J.">
        <title>Uncovering the hidden diversity of litter-decomposition mechanisms in mushroom-forming fungi.</title>
        <authorList>
            <person name="Floudas D."/>
            <person name="Bentzer J."/>
            <person name="Ahren D."/>
            <person name="Johansson T."/>
            <person name="Persson P."/>
            <person name="Tunlid A."/>
        </authorList>
    </citation>
    <scope>NUCLEOTIDE SEQUENCE [LARGE SCALE GENOMIC DNA]</scope>
    <source>
        <strain evidence="12 13">CBS 291.85</strain>
    </source>
</reference>
<evidence type="ECO:0000313" key="13">
    <source>
        <dbReference type="Proteomes" id="UP000559256"/>
    </source>
</evidence>
<evidence type="ECO:0000259" key="10">
    <source>
        <dbReference type="PROSITE" id="PS50144"/>
    </source>
</evidence>
<evidence type="ECO:0000256" key="8">
    <source>
        <dbReference type="ARBA" id="ARBA00022807"/>
    </source>
</evidence>
<dbReference type="Gene3D" id="3.10.20.90">
    <property type="entry name" value="Phosphatidylinositol 3-kinase Catalytic Subunit, Chain A, domain 1"/>
    <property type="match status" value="2"/>
</dbReference>
<evidence type="ECO:0000259" key="11">
    <source>
        <dbReference type="PROSITE" id="PS50235"/>
    </source>
</evidence>
<dbReference type="AlphaFoldDB" id="A0A8H5GJ45"/>
<dbReference type="Pfam" id="PF22486">
    <property type="entry name" value="MATH_2"/>
    <property type="match status" value="1"/>
</dbReference>
<feature type="domain" description="USP" evidence="11">
    <location>
        <begin position="201"/>
        <end position="520"/>
    </location>
</feature>
<evidence type="ECO:0000313" key="12">
    <source>
        <dbReference type="EMBL" id="KAF5365640.1"/>
    </source>
</evidence>
<comment type="similarity">
    <text evidence="3">Belongs to the peptidase C19 family.</text>
</comment>
<dbReference type="Pfam" id="PF00443">
    <property type="entry name" value="UCH"/>
    <property type="match status" value="1"/>
</dbReference>
<comment type="catalytic activity">
    <reaction evidence="1">
        <text>Thiol-dependent hydrolysis of ester, thioester, amide, peptide and isopeptide bonds formed by the C-terminal Gly of ubiquitin (a 76-residue protein attached to proteins as an intracellular targeting signal).</text>
        <dbReference type="EC" id="3.4.19.12"/>
    </reaction>
</comment>
<dbReference type="GO" id="GO:0140492">
    <property type="term" value="F:metal-dependent deubiquitinase activity"/>
    <property type="evidence" value="ECO:0007669"/>
    <property type="project" value="UniProtKB-ARBA"/>
</dbReference>
<keyword evidence="8" id="KW-0788">Thiol protease</keyword>
<proteinExistence type="inferred from homology"/>
<keyword evidence="5" id="KW-0645">Protease</keyword>
<evidence type="ECO:0000256" key="9">
    <source>
        <dbReference type="ARBA" id="ARBA00023242"/>
    </source>
</evidence>
<dbReference type="InterPro" id="IPR018200">
    <property type="entry name" value="USP_CS"/>
</dbReference>
<dbReference type="Gene3D" id="3.90.70.10">
    <property type="entry name" value="Cysteine proteinases"/>
    <property type="match status" value="1"/>
</dbReference>
<dbReference type="GO" id="GO:0005634">
    <property type="term" value="C:nucleus"/>
    <property type="evidence" value="ECO:0007669"/>
    <property type="project" value="UniProtKB-SubCell"/>
</dbReference>
<dbReference type="FunFam" id="2.60.210.10:FF:000011">
    <property type="entry name" value="Ubiquitin carboxyl-terminal hydrolase 7"/>
    <property type="match status" value="1"/>
</dbReference>
<comment type="caution">
    <text evidence="12">The sequence shown here is derived from an EMBL/GenBank/DDBJ whole genome shotgun (WGS) entry which is preliminary data.</text>
</comment>
<dbReference type="GO" id="GO:0005829">
    <property type="term" value="C:cytosol"/>
    <property type="evidence" value="ECO:0007669"/>
    <property type="project" value="TreeGrafter"/>
</dbReference>
<dbReference type="FunFam" id="3.10.20.90:FF:000215">
    <property type="entry name" value="Ubiquitin carboxyl-terminal hydrolase 7, variant"/>
    <property type="match status" value="1"/>
</dbReference>
<evidence type="ECO:0000256" key="5">
    <source>
        <dbReference type="ARBA" id="ARBA00022670"/>
    </source>
</evidence>
<dbReference type="EC" id="3.4.19.12" evidence="4"/>
<dbReference type="InterPro" id="IPR002083">
    <property type="entry name" value="MATH/TRAF_dom"/>
</dbReference>
<dbReference type="GO" id="GO:0006508">
    <property type="term" value="P:proteolysis"/>
    <property type="evidence" value="ECO:0007669"/>
    <property type="project" value="UniProtKB-KW"/>
</dbReference>
<dbReference type="Pfam" id="PF14533">
    <property type="entry name" value="USP7_C2"/>
    <property type="match status" value="1"/>
</dbReference>
<dbReference type="PANTHER" id="PTHR24006">
    <property type="entry name" value="UBIQUITIN CARBOXYL-TERMINAL HYDROLASE"/>
    <property type="match status" value="1"/>
</dbReference>
<dbReference type="GO" id="GO:0031647">
    <property type="term" value="P:regulation of protein stability"/>
    <property type="evidence" value="ECO:0007669"/>
    <property type="project" value="TreeGrafter"/>
</dbReference>
<gene>
    <name evidence="12" type="ORF">D9758_003216</name>
</gene>
<sequence length="1099" mass="126366">MDPLDEKTNGGPSMEIDEIVSVRNHEAFAAKHMPDLGHDIKDFQVFSWRLENWKKLEKKLTSSEFECGGHKWRILLFPFGNSNAPPNDTVSVYLDYAEPKKAPEGWHACAQFALVISNIHDPTIYTVSHAHHRFIAEECDWGFTRFSELRKLFNTQDGNTRPTIEGEAADISVFVRVLEDPTGVLWHNFVNYDSKKETGFVGLKNQGATCYMNSLLQSLYCTRYFRKAVYQIPTEDDHPTESVPLALQRVFYHLQTSDQPVGTTELTKSFGWKSLDSFLQHDVQEFSRVLLDKVESKMKGTKAEGAVAKLFVGKMKSYIKCVNVEYESSRIEEFNDIQLNVKGMRNLYESFKDYVAVETLDGENKYQAEGFGLQDAKKGIVFQSFPPVLHLQLKRFEYDIQRDAMVKINDRHEFPFEIDLAEFLDASADRSKPWVYKLTGVLVHSGDLHGGHYFALIKPDRETRWLKFDDDRVTPVTDREVLEENYGGEPLNGLPPTLQRNQVRAMKRFTNAYMLVYIRECAMDEVLAPFTDEDTPSHLKRRLDEERLQIEAKKREREEQHLFLTAKVITDETFARHEGFDLATFDEKNWPPSDLPSFRVLKQETYSVFKARVAQHFNYPENQIRLWVLVNRQNKTVRPDTHIPENEPTLTVEVIRNNMAARQSDLRLYLDIIPDPSKPEPPPQSIMVFLKHFNTSKQTLLGVGKTYMLRTAKVGDLVPIINEKMGWTPGTALKLYEEIKPGMIEHMKPKLSFAQSEIQDGDVICFQVDIAEKEIHDLESQGLHSNPIHFYDFLQNRVMIIFRPKFEEPDHDHPEFNLVLSKKQNYDTMATRAGEYLRHDPIKLRFTTTHASNGTAKSVLKRSLNQSIAEIMAPYYTTSTVILYEKLDVSIVELETKRSLKVIWTGIHNKEEGVFPFLLPKTSPVHELADNLAKQVTLTPGGTGKIRIFEISRDGKTQKEFTGNEMIGNIPDPVELYAEEIPREELEADDADKVIGVFHFSKELSRTHGVPFKFVVKRGEKFVDTKKRLQARIGVSDKDLAKYRFALIQVSTFKQPSYIEDDDTIYEHQFAPEDVLGLDHVDKSGKTRTTGEKAIVIRG</sequence>
<dbReference type="SMART" id="SM00061">
    <property type="entry name" value="MATH"/>
    <property type="match status" value="1"/>
</dbReference>
<dbReference type="PANTHER" id="PTHR24006:SF644">
    <property type="entry name" value="UBIQUITIN CARBOXYL-TERMINAL HYDROLASE 7"/>
    <property type="match status" value="1"/>
</dbReference>
<organism evidence="12 13">
    <name type="scientific">Tetrapyrgos nigripes</name>
    <dbReference type="NCBI Taxonomy" id="182062"/>
    <lineage>
        <taxon>Eukaryota</taxon>
        <taxon>Fungi</taxon>
        <taxon>Dikarya</taxon>
        <taxon>Basidiomycota</taxon>
        <taxon>Agaricomycotina</taxon>
        <taxon>Agaricomycetes</taxon>
        <taxon>Agaricomycetidae</taxon>
        <taxon>Agaricales</taxon>
        <taxon>Marasmiineae</taxon>
        <taxon>Marasmiaceae</taxon>
        <taxon>Tetrapyrgos</taxon>
    </lineage>
</organism>
<dbReference type="PROSITE" id="PS00973">
    <property type="entry name" value="USP_2"/>
    <property type="match status" value="1"/>
</dbReference>
<dbReference type="SUPFAM" id="SSF54001">
    <property type="entry name" value="Cysteine proteinases"/>
    <property type="match status" value="1"/>
</dbReference>
<keyword evidence="9" id="KW-0539">Nucleus</keyword>
<dbReference type="OrthoDB" id="289038at2759"/>
<dbReference type="CDD" id="cd02659">
    <property type="entry name" value="peptidase_C19C"/>
    <property type="match status" value="1"/>
</dbReference>
<dbReference type="GO" id="GO:0016579">
    <property type="term" value="P:protein deubiquitination"/>
    <property type="evidence" value="ECO:0007669"/>
    <property type="project" value="InterPro"/>
</dbReference>
<comment type="subcellular location">
    <subcellularLocation>
        <location evidence="2">Nucleus</location>
    </subcellularLocation>
</comment>
<dbReference type="InterPro" id="IPR050164">
    <property type="entry name" value="Peptidase_C19"/>
</dbReference>
<keyword evidence="7" id="KW-0378">Hydrolase</keyword>
<keyword evidence="6" id="KW-0833">Ubl conjugation pathway</keyword>
<evidence type="ECO:0000256" key="3">
    <source>
        <dbReference type="ARBA" id="ARBA00009085"/>
    </source>
</evidence>
<dbReference type="InterPro" id="IPR029346">
    <property type="entry name" value="USP_C"/>
</dbReference>
<dbReference type="Pfam" id="PF12436">
    <property type="entry name" value="USP7_ICP0_bdg"/>
    <property type="match status" value="1"/>
</dbReference>
<feature type="domain" description="MATH" evidence="10">
    <location>
        <begin position="43"/>
        <end position="175"/>
    </location>
</feature>
<dbReference type="InterPro" id="IPR028889">
    <property type="entry name" value="USP"/>
</dbReference>
<dbReference type="SUPFAM" id="SSF49599">
    <property type="entry name" value="TRAF domain-like"/>
    <property type="match status" value="1"/>
</dbReference>
<protein>
    <recommendedName>
        <fullName evidence="4">ubiquitinyl hydrolase 1</fullName>
        <ecNumber evidence="4">3.4.19.12</ecNumber>
    </recommendedName>
</protein>
<dbReference type="GO" id="GO:0004843">
    <property type="term" value="F:cysteine-type deubiquitinase activity"/>
    <property type="evidence" value="ECO:0007669"/>
    <property type="project" value="UniProtKB-EC"/>
</dbReference>
<evidence type="ECO:0000256" key="4">
    <source>
        <dbReference type="ARBA" id="ARBA00012759"/>
    </source>
</evidence>
<name>A0A8H5GJ45_9AGAR</name>
<dbReference type="InterPro" id="IPR038765">
    <property type="entry name" value="Papain-like_cys_pep_sf"/>
</dbReference>
<dbReference type="PROSITE" id="PS00972">
    <property type="entry name" value="USP_1"/>
    <property type="match status" value="1"/>
</dbReference>
<keyword evidence="13" id="KW-1185">Reference proteome</keyword>
<dbReference type="InterPro" id="IPR001394">
    <property type="entry name" value="Peptidase_C19_UCH"/>
</dbReference>
<dbReference type="PROSITE" id="PS50235">
    <property type="entry name" value="USP_3"/>
    <property type="match status" value="1"/>
</dbReference>
<evidence type="ECO:0000256" key="2">
    <source>
        <dbReference type="ARBA" id="ARBA00004123"/>
    </source>
</evidence>
<dbReference type="InterPro" id="IPR024729">
    <property type="entry name" value="USP7_ICP0-binding_dom"/>
</dbReference>
<dbReference type="InterPro" id="IPR008974">
    <property type="entry name" value="TRAF-like"/>
</dbReference>
<dbReference type="EMBL" id="JAACJM010000026">
    <property type="protein sequence ID" value="KAF5365640.1"/>
    <property type="molecule type" value="Genomic_DNA"/>
</dbReference>
<evidence type="ECO:0000256" key="1">
    <source>
        <dbReference type="ARBA" id="ARBA00000707"/>
    </source>
</evidence>
<evidence type="ECO:0000256" key="6">
    <source>
        <dbReference type="ARBA" id="ARBA00022786"/>
    </source>
</evidence>